<keyword evidence="1" id="KW-0521">NADP</keyword>
<feature type="domain" description="NmrA-like" evidence="3">
    <location>
        <begin position="1"/>
        <end position="143"/>
    </location>
</feature>
<dbReference type="GO" id="GO:0016491">
    <property type="term" value="F:oxidoreductase activity"/>
    <property type="evidence" value="ECO:0007669"/>
    <property type="project" value="UniProtKB-KW"/>
</dbReference>
<evidence type="ECO:0000313" key="5">
    <source>
        <dbReference type="Proteomes" id="UP001218218"/>
    </source>
</evidence>
<dbReference type="InterPro" id="IPR008030">
    <property type="entry name" value="NmrA-like"/>
</dbReference>
<dbReference type="Proteomes" id="UP001218218">
    <property type="component" value="Unassembled WGS sequence"/>
</dbReference>
<keyword evidence="5" id="KW-1185">Reference proteome</keyword>
<accession>A0AAD7E8E1</accession>
<keyword evidence="2" id="KW-0560">Oxidoreductase</keyword>
<dbReference type="Gene3D" id="3.40.50.720">
    <property type="entry name" value="NAD(P)-binding Rossmann-like Domain"/>
    <property type="match status" value="1"/>
</dbReference>
<dbReference type="InterPro" id="IPR051609">
    <property type="entry name" value="NmrA/Isoflavone_reductase-like"/>
</dbReference>
<evidence type="ECO:0000256" key="1">
    <source>
        <dbReference type="ARBA" id="ARBA00022857"/>
    </source>
</evidence>
<evidence type="ECO:0000256" key="2">
    <source>
        <dbReference type="ARBA" id="ARBA00023002"/>
    </source>
</evidence>
<comment type="caution">
    <text evidence="4">The sequence shown here is derived from an EMBL/GenBank/DDBJ whole genome shotgun (WGS) entry which is preliminary data.</text>
</comment>
<organism evidence="4 5">
    <name type="scientific">Mycena albidolilacea</name>
    <dbReference type="NCBI Taxonomy" id="1033008"/>
    <lineage>
        <taxon>Eukaryota</taxon>
        <taxon>Fungi</taxon>
        <taxon>Dikarya</taxon>
        <taxon>Basidiomycota</taxon>
        <taxon>Agaricomycotina</taxon>
        <taxon>Agaricomycetes</taxon>
        <taxon>Agaricomycetidae</taxon>
        <taxon>Agaricales</taxon>
        <taxon>Marasmiineae</taxon>
        <taxon>Mycenaceae</taxon>
        <taxon>Mycena</taxon>
    </lineage>
</organism>
<dbReference type="PANTHER" id="PTHR47706">
    <property type="entry name" value="NMRA-LIKE FAMILY PROTEIN"/>
    <property type="match status" value="1"/>
</dbReference>
<dbReference type="InterPro" id="IPR036291">
    <property type="entry name" value="NAD(P)-bd_dom_sf"/>
</dbReference>
<dbReference type="EMBL" id="JARIHO010000112">
    <property type="protein sequence ID" value="KAJ7302725.1"/>
    <property type="molecule type" value="Genomic_DNA"/>
</dbReference>
<dbReference type="AlphaFoldDB" id="A0AAD7E8E1"/>
<proteinExistence type="predicted"/>
<dbReference type="PANTHER" id="PTHR47706:SF9">
    <property type="entry name" value="NMRA-LIKE DOMAIN-CONTAINING PROTEIN-RELATED"/>
    <property type="match status" value="1"/>
</dbReference>
<evidence type="ECO:0000313" key="4">
    <source>
        <dbReference type="EMBL" id="KAJ7302725.1"/>
    </source>
</evidence>
<protein>
    <submittedName>
        <fullName evidence="4">Isoflavone reductase family protein</fullName>
    </submittedName>
</protein>
<feature type="non-terminal residue" evidence="4">
    <location>
        <position position="188"/>
    </location>
</feature>
<sequence>KQKVLILGTTGRTGASILNGLLKDPESFLDIEALVRPSSVERLEVKNLAAKGVEIRVVDIDGPLDELVKAMTGIDVFISAIDAMGQRAELQLVAAASQAGVKRFVPCTFITVAPPGGVFQLRDTKEEVYREIWKQYVPYTIIDVAFSNAAGRPSRLRLHQIKVKIHAFRQEFVGELLEGKVEPYRSYH</sequence>
<gene>
    <name evidence="4" type="ORF">DFH08DRAFT_722685</name>
</gene>
<evidence type="ECO:0000259" key="3">
    <source>
        <dbReference type="Pfam" id="PF05368"/>
    </source>
</evidence>
<reference evidence="4" key="1">
    <citation type="submission" date="2023-03" db="EMBL/GenBank/DDBJ databases">
        <title>Massive genome expansion in bonnet fungi (Mycena s.s.) driven by repeated elements and novel gene families across ecological guilds.</title>
        <authorList>
            <consortium name="Lawrence Berkeley National Laboratory"/>
            <person name="Harder C.B."/>
            <person name="Miyauchi S."/>
            <person name="Viragh M."/>
            <person name="Kuo A."/>
            <person name="Thoen E."/>
            <person name="Andreopoulos B."/>
            <person name="Lu D."/>
            <person name="Skrede I."/>
            <person name="Drula E."/>
            <person name="Henrissat B."/>
            <person name="Morin E."/>
            <person name="Kohler A."/>
            <person name="Barry K."/>
            <person name="LaButti K."/>
            <person name="Morin E."/>
            <person name="Salamov A."/>
            <person name="Lipzen A."/>
            <person name="Mereny Z."/>
            <person name="Hegedus B."/>
            <person name="Baldrian P."/>
            <person name="Stursova M."/>
            <person name="Weitz H."/>
            <person name="Taylor A."/>
            <person name="Grigoriev I.V."/>
            <person name="Nagy L.G."/>
            <person name="Martin F."/>
            <person name="Kauserud H."/>
        </authorList>
    </citation>
    <scope>NUCLEOTIDE SEQUENCE</scope>
    <source>
        <strain evidence="4">CBHHK002</strain>
    </source>
</reference>
<name>A0AAD7E8E1_9AGAR</name>
<dbReference type="SUPFAM" id="SSF51735">
    <property type="entry name" value="NAD(P)-binding Rossmann-fold domains"/>
    <property type="match status" value="1"/>
</dbReference>
<dbReference type="Pfam" id="PF05368">
    <property type="entry name" value="NmrA"/>
    <property type="match status" value="1"/>
</dbReference>